<dbReference type="InterPro" id="IPR004143">
    <property type="entry name" value="BPL_LPL_catalytic"/>
</dbReference>
<dbReference type="SUPFAM" id="SSF55681">
    <property type="entry name" value="Class II aaRS and biotin synthetases"/>
    <property type="match status" value="1"/>
</dbReference>
<dbReference type="GO" id="GO:0004077">
    <property type="term" value="F:biotin--[biotin carboxyl-carrier protein] ligase activity"/>
    <property type="evidence" value="ECO:0007669"/>
    <property type="project" value="InterPro"/>
</dbReference>
<dbReference type="PANTHER" id="PTHR12835">
    <property type="entry name" value="BIOTIN PROTEIN LIGASE"/>
    <property type="match status" value="1"/>
</dbReference>
<reference evidence="3 4" key="1">
    <citation type="journal article" date="2016" name="Nat. Commun.">
        <title>Thousands of microbial genomes shed light on interconnected biogeochemical processes in an aquifer system.</title>
        <authorList>
            <person name="Anantharaman K."/>
            <person name="Brown C.T."/>
            <person name="Hug L.A."/>
            <person name="Sharon I."/>
            <person name="Castelle C.J."/>
            <person name="Probst A.J."/>
            <person name="Thomas B.C."/>
            <person name="Singh A."/>
            <person name="Wilkins M.J."/>
            <person name="Karaoz U."/>
            <person name="Brodie E.L."/>
            <person name="Williams K.H."/>
            <person name="Hubbard S.S."/>
            <person name="Banfield J.F."/>
        </authorList>
    </citation>
    <scope>NUCLEOTIDE SEQUENCE [LARGE SCALE GENOMIC DNA]</scope>
</reference>
<proteinExistence type="predicted"/>
<dbReference type="InterPro" id="IPR004408">
    <property type="entry name" value="Biotin_CoA_COase_ligase"/>
</dbReference>
<dbReference type="AlphaFoldDB" id="A0A1F4SWY8"/>
<evidence type="ECO:0000259" key="2">
    <source>
        <dbReference type="PROSITE" id="PS51733"/>
    </source>
</evidence>
<name>A0A1F4SWY8_UNCSA</name>
<dbReference type="Proteomes" id="UP000178417">
    <property type="component" value="Unassembled WGS sequence"/>
</dbReference>
<dbReference type="PROSITE" id="PS51733">
    <property type="entry name" value="BPL_LPL_CATALYTIC"/>
    <property type="match status" value="1"/>
</dbReference>
<dbReference type="Pfam" id="PF03099">
    <property type="entry name" value="BPL_LplA_LipB"/>
    <property type="match status" value="1"/>
</dbReference>
<dbReference type="Gene3D" id="3.30.930.10">
    <property type="entry name" value="Bira Bifunctional Protein, Domain 2"/>
    <property type="match status" value="1"/>
</dbReference>
<organism evidence="3 4">
    <name type="scientific">candidate division WOR-1 bacterium RIFOXYB2_FULL_37_13</name>
    <dbReference type="NCBI Taxonomy" id="1802579"/>
    <lineage>
        <taxon>Bacteria</taxon>
        <taxon>Bacillati</taxon>
        <taxon>Saganbacteria</taxon>
    </lineage>
</organism>
<dbReference type="PANTHER" id="PTHR12835:SF5">
    <property type="entry name" value="BIOTIN--PROTEIN LIGASE"/>
    <property type="match status" value="1"/>
</dbReference>
<comment type="caution">
    <text evidence="3">The sequence shown here is derived from an EMBL/GenBank/DDBJ whole genome shotgun (WGS) entry which is preliminary data.</text>
</comment>
<evidence type="ECO:0000256" key="1">
    <source>
        <dbReference type="ARBA" id="ARBA00022598"/>
    </source>
</evidence>
<gene>
    <name evidence="3" type="ORF">A2310_03705</name>
</gene>
<feature type="domain" description="BPL/LPL catalytic" evidence="2">
    <location>
        <begin position="1"/>
        <end position="169"/>
    </location>
</feature>
<protein>
    <submittedName>
        <fullName evidence="3">Biotin--[acetyl-CoA-carboxylase] ligase</fullName>
    </submittedName>
</protein>
<evidence type="ECO:0000313" key="3">
    <source>
        <dbReference type="EMBL" id="OGC24961.1"/>
    </source>
</evidence>
<dbReference type="GO" id="GO:0005737">
    <property type="term" value="C:cytoplasm"/>
    <property type="evidence" value="ECO:0007669"/>
    <property type="project" value="TreeGrafter"/>
</dbReference>
<evidence type="ECO:0000313" key="4">
    <source>
        <dbReference type="Proteomes" id="UP000178417"/>
    </source>
</evidence>
<dbReference type="STRING" id="1802579.A2310_03705"/>
<dbReference type="EMBL" id="MEUB01000005">
    <property type="protein sequence ID" value="OGC24961.1"/>
    <property type="molecule type" value="Genomic_DNA"/>
</dbReference>
<sequence>MQHTILKFDTIDSTQDEAKRIASFVETGTVIFAKRQRKGRGKPGNLWFSPDGGLYFSLILKSDKDVNDLLFVTKSTAKVVVLVLLEYGLSAEIKLPNDVLVSGRKICGILAEKTKEALIIGVGVNLNTIDFPVGLNATSIKLLAKDKIDPDEFLGRFLKIFDEKIENETGIK</sequence>
<dbReference type="CDD" id="cd16442">
    <property type="entry name" value="BPL"/>
    <property type="match status" value="1"/>
</dbReference>
<dbReference type="InterPro" id="IPR045864">
    <property type="entry name" value="aa-tRNA-synth_II/BPL/LPL"/>
</dbReference>
<dbReference type="NCBIfam" id="TIGR00121">
    <property type="entry name" value="birA_ligase"/>
    <property type="match status" value="1"/>
</dbReference>
<accession>A0A1F4SWY8</accession>
<keyword evidence="1 3" id="KW-0436">Ligase</keyword>